<dbReference type="RefSeq" id="WP_068772704.1">
    <property type="nucleotide sequence ID" value="NZ_CP109796.1"/>
</dbReference>
<evidence type="ECO:0000256" key="8">
    <source>
        <dbReference type="ARBA" id="ARBA00022679"/>
    </source>
</evidence>
<dbReference type="EC" id="2.4.1.1" evidence="13"/>
<dbReference type="InterPro" id="IPR011833">
    <property type="entry name" value="Glycg_phsphrylas"/>
</dbReference>
<dbReference type="PANTHER" id="PTHR11468:SF25">
    <property type="entry name" value="MALTODEXTRIN PHOSPHORYLASE"/>
    <property type="match status" value="1"/>
</dbReference>
<dbReference type="InterPro" id="IPR035090">
    <property type="entry name" value="Pyridoxal_P_attach_site"/>
</dbReference>
<evidence type="ECO:0000313" key="16">
    <source>
        <dbReference type="Proteomes" id="UP000078486"/>
    </source>
</evidence>
<dbReference type="STRING" id="1184151.AW736_23200"/>
<proteinExistence type="inferred from homology"/>
<keyword evidence="10 13" id="KW-0119">Carbohydrate metabolism</keyword>
<comment type="catalytic activity">
    <reaction evidence="1 13">
        <text>[(1-&gt;4)-alpha-D-glucosyl](n) + phosphate = [(1-&gt;4)-alpha-D-glucosyl](n-1) + alpha-D-glucose 1-phosphate</text>
        <dbReference type="Rhea" id="RHEA:41732"/>
        <dbReference type="Rhea" id="RHEA-COMP:9584"/>
        <dbReference type="Rhea" id="RHEA-COMP:9586"/>
        <dbReference type="ChEBI" id="CHEBI:15444"/>
        <dbReference type="ChEBI" id="CHEBI:43474"/>
        <dbReference type="ChEBI" id="CHEBI:58601"/>
        <dbReference type="EC" id="2.4.1.1"/>
    </reaction>
</comment>
<name>A0A178ICY0_9BACT</name>
<keyword evidence="8 13" id="KW-0808">Transferase</keyword>
<dbReference type="InterPro" id="IPR000811">
    <property type="entry name" value="Glyco_trans_35"/>
</dbReference>
<evidence type="ECO:0000256" key="1">
    <source>
        <dbReference type="ARBA" id="ARBA00001275"/>
    </source>
</evidence>
<comment type="cofactor">
    <cofactor evidence="2 13">
        <name>pyridoxal 5'-phosphate</name>
        <dbReference type="ChEBI" id="CHEBI:597326"/>
    </cofactor>
</comment>
<evidence type="ECO:0000256" key="5">
    <source>
        <dbReference type="ARBA" id="ARBA00022490"/>
    </source>
</evidence>
<evidence type="ECO:0000256" key="7">
    <source>
        <dbReference type="ARBA" id="ARBA00022676"/>
    </source>
</evidence>
<evidence type="ECO:0000256" key="6">
    <source>
        <dbReference type="ARBA" id="ARBA00022533"/>
    </source>
</evidence>
<dbReference type="Pfam" id="PF00343">
    <property type="entry name" value="Phosphorylase"/>
    <property type="match status" value="1"/>
</dbReference>
<dbReference type="CDD" id="cd04300">
    <property type="entry name" value="GT35_Glycogen_Phosphorylase"/>
    <property type="match status" value="1"/>
</dbReference>
<dbReference type="EMBL" id="LRRQ01000171">
    <property type="protein sequence ID" value="OAM87471.1"/>
    <property type="molecule type" value="Genomic_DNA"/>
</dbReference>
<sequence>MASSSKSKSKKATAEKTAAASTAAARQGTDSPFDVTDSAQLKEGILRHLTYTLARDLKTAQLSDWWIATSLAVREHILARLIDTQGTHNDNNVRRLYYLSLEYLMGRLTESNLYNTGLNAAARDALAGLGIDYHKLLDQETDMGLGNGGLGRLAACFLDSLATLDYPAIGYGIHYEFGLFRQEFVNGYQVEYPDSWMINGTPWEVARPENRITIPIYGRVENVFDDRGNCRPRWVDTKTIVGIPYDIPIAGFGTKTVNLLRLWSSRAASEFDLQAFNAGGYVEAVREKAVMETISKVLYPNDKTENGKELRLIQQYFFVACSLRDLIRRHFRSPENSWDNFPAKVAIQLNDTHPAVAVPELMRVLLDDENTPWDRAWDIVTKVFGYTNHTLLPEALEKWSVALFERILPRHLQIIYDINTRLMQTIEARWPGDVEKKRACSIIDEQGVKSVRMAGLSVVASHAVNGVAALHTDLLKKHLFPEYDALFPGRFQNKTNGITPRRWLLDCNPRLSALITATLGHEKWARDLDLLRGLEKHAGDAAFQKEFMAIKHANKVDLAGLIKTECGVEVSPDALFDVQIKRLHEYKRQHLNLLHILALYRRLLQNPSLDIVPRVFVFGAKAAPGYDLAKNIIRAINIIGSHINHDPRIGGKLKVVFLPNYRVSLAECIIPAADLSEQISTAGKEASGTGNMKLALNGALTIGTLDGANVEIKEEVGDENIFIFGLTVEEVEALHAKGYRPREYYERDEELRAIVDWLGSNYFTPSENGAFALTQRSLLDGGDPFLVLADFRAYSDCHARVDKKYRDQAAWARSAILNTARVGKFSSDRTIREYAAQIWNLPAVKVD</sequence>
<gene>
    <name evidence="15" type="ORF">AW736_23200</name>
</gene>
<keyword evidence="6" id="KW-0021">Allosteric enzyme</keyword>
<evidence type="ECO:0000256" key="2">
    <source>
        <dbReference type="ARBA" id="ARBA00001933"/>
    </source>
</evidence>
<comment type="caution">
    <text evidence="15">The sequence shown here is derived from an EMBL/GenBank/DDBJ whole genome shotgun (WGS) entry which is preliminary data.</text>
</comment>
<dbReference type="FunFam" id="3.40.50.2000:FF:000153">
    <property type="entry name" value="Alpha-1,4 glucan phosphorylase"/>
    <property type="match status" value="1"/>
</dbReference>
<accession>A0A178ICY0</accession>
<keyword evidence="7 13" id="KW-0328">Glycosyltransferase</keyword>
<dbReference type="SUPFAM" id="SSF53756">
    <property type="entry name" value="UDP-Glycosyltransferase/glycogen phosphorylase"/>
    <property type="match status" value="1"/>
</dbReference>
<evidence type="ECO:0000256" key="10">
    <source>
        <dbReference type="ARBA" id="ARBA00023277"/>
    </source>
</evidence>
<feature type="region of interest" description="Disordered" evidence="14">
    <location>
        <begin position="1"/>
        <end position="33"/>
    </location>
</feature>
<dbReference type="AlphaFoldDB" id="A0A178ICY0"/>
<feature type="modified residue" description="N6-(pyridoxal phosphate)lysine" evidence="12">
    <location>
        <position position="693"/>
    </location>
</feature>
<dbReference type="GO" id="GO:0030170">
    <property type="term" value="F:pyridoxal phosphate binding"/>
    <property type="evidence" value="ECO:0007669"/>
    <property type="project" value="InterPro"/>
</dbReference>
<dbReference type="NCBIfam" id="TIGR02093">
    <property type="entry name" value="P_ylase"/>
    <property type="match status" value="1"/>
</dbReference>
<feature type="compositionally biased region" description="Low complexity" evidence="14">
    <location>
        <begin position="15"/>
        <end position="25"/>
    </location>
</feature>
<dbReference type="Gene3D" id="3.40.50.2000">
    <property type="entry name" value="Glycogen Phosphorylase B"/>
    <property type="match status" value="2"/>
</dbReference>
<dbReference type="FunFam" id="3.40.50.2000:FF:000003">
    <property type="entry name" value="Alpha-1,4 glucan phosphorylase"/>
    <property type="match status" value="1"/>
</dbReference>
<keyword evidence="16" id="KW-1185">Reference proteome</keyword>
<comment type="function">
    <text evidence="11">Phosphorylase is an important allosteric enzyme in carbohydrate metabolism. Enzymes from different sources differ in their regulatory mechanisms and in their natural substrates. However, all known phosphorylases share catalytic and structural properties.</text>
</comment>
<dbReference type="GO" id="GO:0005980">
    <property type="term" value="P:glycogen catabolic process"/>
    <property type="evidence" value="ECO:0007669"/>
    <property type="project" value="UniProtKB-ARBA"/>
</dbReference>
<evidence type="ECO:0000256" key="9">
    <source>
        <dbReference type="ARBA" id="ARBA00022898"/>
    </source>
</evidence>
<dbReference type="PANTHER" id="PTHR11468">
    <property type="entry name" value="GLYCOGEN PHOSPHORYLASE"/>
    <property type="match status" value="1"/>
</dbReference>
<dbReference type="OrthoDB" id="9760804at2"/>
<dbReference type="GO" id="GO:0008184">
    <property type="term" value="F:glycogen phosphorylase activity"/>
    <property type="evidence" value="ECO:0007669"/>
    <property type="project" value="InterPro"/>
</dbReference>
<comment type="function">
    <text evidence="13">Allosteric enzyme that catalyzes the rate-limiting step in glycogen catabolism, the phosphorolytic cleavage of glycogen to produce glucose-1-phosphate, and plays a central role in maintaining cellular and organismal glucose homeostasis.</text>
</comment>
<evidence type="ECO:0000256" key="4">
    <source>
        <dbReference type="ARBA" id="ARBA00006047"/>
    </source>
</evidence>
<keyword evidence="5" id="KW-0963">Cytoplasm</keyword>
<reference evidence="15 16" key="1">
    <citation type="submission" date="2016-01" db="EMBL/GenBank/DDBJ databases">
        <title>High potential of lignocellulose degradation of a new Verrucomicrobia species.</title>
        <authorList>
            <person name="Wang Y."/>
            <person name="Shi Y."/>
            <person name="Qiu Z."/>
            <person name="Liu S."/>
            <person name="Yang H."/>
        </authorList>
    </citation>
    <scope>NUCLEOTIDE SEQUENCE [LARGE SCALE GENOMIC DNA]</scope>
    <source>
        <strain evidence="15 16">TSB47</strain>
    </source>
</reference>
<organism evidence="15 16">
    <name type="scientific">Termitidicoccus mucosus</name>
    <dbReference type="NCBI Taxonomy" id="1184151"/>
    <lineage>
        <taxon>Bacteria</taxon>
        <taxon>Pseudomonadati</taxon>
        <taxon>Verrucomicrobiota</taxon>
        <taxon>Opitutia</taxon>
        <taxon>Opitutales</taxon>
        <taxon>Opitutaceae</taxon>
        <taxon>Termitidicoccus</taxon>
    </lineage>
</organism>
<evidence type="ECO:0000256" key="12">
    <source>
        <dbReference type="PIRSR" id="PIRSR000460-1"/>
    </source>
</evidence>
<evidence type="ECO:0000256" key="3">
    <source>
        <dbReference type="ARBA" id="ARBA00004496"/>
    </source>
</evidence>
<protein>
    <recommendedName>
        <fullName evidence="13">Alpha-1,4 glucan phosphorylase</fullName>
        <ecNumber evidence="13">2.4.1.1</ecNumber>
    </recommendedName>
</protein>
<evidence type="ECO:0000256" key="13">
    <source>
        <dbReference type="RuleBase" id="RU000587"/>
    </source>
</evidence>
<dbReference type="GO" id="GO:0005737">
    <property type="term" value="C:cytoplasm"/>
    <property type="evidence" value="ECO:0007669"/>
    <property type="project" value="UniProtKB-SubCell"/>
</dbReference>
<dbReference type="Proteomes" id="UP000078486">
    <property type="component" value="Unassembled WGS sequence"/>
</dbReference>
<comment type="similarity">
    <text evidence="4 13">Belongs to the glycogen phosphorylase family.</text>
</comment>
<evidence type="ECO:0000256" key="14">
    <source>
        <dbReference type="SAM" id="MobiDB-lite"/>
    </source>
</evidence>
<comment type="subcellular location">
    <subcellularLocation>
        <location evidence="3">Cytoplasm</location>
    </subcellularLocation>
</comment>
<keyword evidence="9 12" id="KW-0663">Pyridoxal phosphate</keyword>
<dbReference type="PROSITE" id="PS00102">
    <property type="entry name" value="PHOSPHORYLASE"/>
    <property type="match status" value="1"/>
</dbReference>
<dbReference type="PIRSF" id="PIRSF000460">
    <property type="entry name" value="Pprylas_GlgP"/>
    <property type="match status" value="1"/>
</dbReference>
<evidence type="ECO:0000313" key="15">
    <source>
        <dbReference type="EMBL" id="OAM87471.1"/>
    </source>
</evidence>
<evidence type="ECO:0000256" key="11">
    <source>
        <dbReference type="ARBA" id="ARBA00025174"/>
    </source>
</evidence>